<keyword evidence="8 12" id="KW-0472">Membrane</keyword>
<feature type="transmembrane region" description="Helical" evidence="12">
    <location>
        <begin position="283"/>
        <end position="301"/>
    </location>
</feature>
<keyword evidence="6 12" id="KW-1133">Transmembrane helix</keyword>
<evidence type="ECO:0000256" key="12">
    <source>
        <dbReference type="SAM" id="Phobius"/>
    </source>
</evidence>
<dbReference type="GO" id="GO:0035869">
    <property type="term" value="C:ciliary transition zone"/>
    <property type="evidence" value="ECO:0007669"/>
    <property type="project" value="TreeGrafter"/>
</dbReference>
<evidence type="ECO:0000256" key="11">
    <source>
        <dbReference type="ARBA" id="ARBA00024803"/>
    </source>
</evidence>
<keyword evidence="7" id="KW-0969">Cilium</keyword>
<comment type="function">
    <text evidence="11">Transmembrane component of the tectonic-like complex, a complex localized at the transition zone of primary cilia and acting as a barrier that prevents diffusion of transmembrane proteins between the cilia and plasma membranes. Required for ciliogenesis and sonic hedgehog/SHH signaling.</text>
</comment>
<evidence type="ECO:0000256" key="1">
    <source>
        <dbReference type="ARBA" id="ARBA00004272"/>
    </source>
</evidence>
<dbReference type="STRING" id="7266.A0A3B0JP89"/>
<sequence>MRFIPLHTTNTAIVYKNSLCSFASLLVLVFVALSVMLPVLLVSLLSPYSGISESRVLYEQPNVVYNYQYIFVGSTEPGDDGEAESLVACSSFSYFNTQMSQYTNSCAASKYWTEDVDYDTVTDRAHFQLELQDIPARLMHFDLLLFFDARLQHKCDLSPPSVLSHQLQLPVSGRFRNGRIQLKGELQLKQYVEFTCPFPGRNIKTKFRPVEVQTNASHVDMSQYKMESLMAQVKANPAYFQLSIQETYYRPTSPRVDPGLSIELELDVLQVPARYHLSIWERLGQFWLYFASFFGISFYIMNKLKDFLFGRHIIRSWEIIPWKKLY</sequence>
<evidence type="ECO:0000256" key="8">
    <source>
        <dbReference type="ARBA" id="ARBA00023136"/>
    </source>
</evidence>
<evidence type="ECO:0000256" key="7">
    <source>
        <dbReference type="ARBA" id="ARBA00023069"/>
    </source>
</evidence>
<dbReference type="PANTHER" id="PTHR14605">
    <property type="entry name" value="CHST5 PROTEIN"/>
    <property type="match status" value="1"/>
</dbReference>
<proteinExistence type="inferred from homology"/>
<accession>A0A3B0JP89</accession>
<dbReference type="GO" id="GO:0060271">
    <property type="term" value="P:cilium assembly"/>
    <property type="evidence" value="ECO:0007669"/>
    <property type="project" value="TreeGrafter"/>
</dbReference>
<evidence type="ECO:0000256" key="4">
    <source>
        <dbReference type="ARBA" id="ARBA00022475"/>
    </source>
</evidence>
<dbReference type="Pfam" id="PF10149">
    <property type="entry name" value="TM231"/>
    <property type="match status" value="1"/>
</dbReference>
<comment type="subcellular location">
    <subcellularLocation>
        <location evidence="1">Cell projection</location>
        <location evidence="1">Cilium membrane</location>
        <topology evidence="1">Multi-pass membrane protein</topology>
    </subcellularLocation>
</comment>
<protein>
    <recommendedName>
        <fullName evidence="3">Transmembrane protein 231</fullName>
    </recommendedName>
</protein>
<gene>
    <name evidence="13" type="ORF">DGUA_6G014003</name>
</gene>
<evidence type="ECO:0000256" key="6">
    <source>
        <dbReference type="ARBA" id="ARBA00022989"/>
    </source>
</evidence>
<dbReference type="InterPro" id="IPR019306">
    <property type="entry name" value="TMEM231"/>
</dbReference>
<keyword evidence="9" id="KW-0325">Glycoprotein</keyword>
<dbReference type="EMBL" id="OUUW01000006">
    <property type="protein sequence ID" value="SPP82182.1"/>
    <property type="molecule type" value="Genomic_DNA"/>
</dbReference>
<dbReference type="AlphaFoldDB" id="A0A3B0JP89"/>
<name>A0A3B0JP89_DROGU</name>
<dbReference type="GO" id="GO:0032880">
    <property type="term" value="P:regulation of protein localization"/>
    <property type="evidence" value="ECO:0007669"/>
    <property type="project" value="TreeGrafter"/>
</dbReference>
<reference evidence="14" key="1">
    <citation type="submission" date="2018-01" db="EMBL/GenBank/DDBJ databases">
        <authorList>
            <person name="Alioto T."/>
            <person name="Alioto T."/>
        </authorList>
    </citation>
    <scope>NUCLEOTIDE SEQUENCE [LARGE SCALE GENOMIC DNA]</scope>
</reference>
<dbReference type="PANTHER" id="PTHR14605:SF1">
    <property type="entry name" value="TRANSMEMBRANE PROTEIN 231"/>
    <property type="match status" value="1"/>
</dbReference>
<dbReference type="OMA" id="HIIRSWE"/>
<dbReference type="Proteomes" id="UP000268350">
    <property type="component" value="Unassembled WGS sequence"/>
</dbReference>
<evidence type="ECO:0000256" key="9">
    <source>
        <dbReference type="ARBA" id="ARBA00023180"/>
    </source>
</evidence>
<evidence type="ECO:0000256" key="3">
    <source>
        <dbReference type="ARBA" id="ARBA00015087"/>
    </source>
</evidence>
<keyword evidence="4" id="KW-1003">Cell membrane</keyword>
<keyword evidence="14" id="KW-1185">Reference proteome</keyword>
<evidence type="ECO:0000256" key="5">
    <source>
        <dbReference type="ARBA" id="ARBA00022692"/>
    </source>
</evidence>
<keyword evidence="5 12" id="KW-0812">Transmembrane</keyword>
<dbReference type="GO" id="GO:0060170">
    <property type="term" value="C:ciliary membrane"/>
    <property type="evidence" value="ECO:0007669"/>
    <property type="project" value="UniProtKB-SubCell"/>
</dbReference>
<feature type="transmembrane region" description="Helical" evidence="12">
    <location>
        <begin position="22"/>
        <end position="45"/>
    </location>
</feature>
<evidence type="ECO:0000256" key="2">
    <source>
        <dbReference type="ARBA" id="ARBA00009082"/>
    </source>
</evidence>
<evidence type="ECO:0000256" key="10">
    <source>
        <dbReference type="ARBA" id="ARBA00023273"/>
    </source>
</evidence>
<evidence type="ECO:0000313" key="13">
    <source>
        <dbReference type="EMBL" id="SPP82182.1"/>
    </source>
</evidence>
<evidence type="ECO:0000313" key="14">
    <source>
        <dbReference type="Proteomes" id="UP000268350"/>
    </source>
</evidence>
<keyword evidence="10" id="KW-0966">Cell projection</keyword>
<organism evidence="13 14">
    <name type="scientific">Drosophila guanche</name>
    <name type="common">Fruit fly</name>
    <dbReference type="NCBI Taxonomy" id="7266"/>
    <lineage>
        <taxon>Eukaryota</taxon>
        <taxon>Metazoa</taxon>
        <taxon>Ecdysozoa</taxon>
        <taxon>Arthropoda</taxon>
        <taxon>Hexapoda</taxon>
        <taxon>Insecta</taxon>
        <taxon>Pterygota</taxon>
        <taxon>Neoptera</taxon>
        <taxon>Endopterygota</taxon>
        <taxon>Diptera</taxon>
        <taxon>Brachycera</taxon>
        <taxon>Muscomorpha</taxon>
        <taxon>Ephydroidea</taxon>
        <taxon>Drosophilidae</taxon>
        <taxon>Drosophila</taxon>
        <taxon>Sophophora</taxon>
    </lineage>
</organism>
<comment type="similarity">
    <text evidence="2">Belongs to the TMEM231 family.</text>
</comment>
<dbReference type="OrthoDB" id="426438at2759"/>